<organism evidence="3 4">
    <name type="scientific">Gymnopilus junonius</name>
    <name type="common">Spectacular rustgill mushroom</name>
    <name type="synonym">Gymnopilus spectabilis subsp. junonius</name>
    <dbReference type="NCBI Taxonomy" id="109634"/>
    <lineage>
        <taxon>Eukaryota</taxon>
        <taxon>Fungi</taxon>
        <taxon>Dikarya</taxon>
        <taxon>Basidiomycota</taxon>
        <taxon>Agaricomycotina</taxon>
        <taxon>Agaricomycetes</taxon>
        <taxon>Agaricomycetidae</taxon>
        <taxon>Agaricales</taxon>
        <taxon>Agaricineae</taxon>
        <taxon>Hymenogastraceae</taxon>
        <taxon>Gymnopilus</taxon>
    </lineage>
</organism>
<feature type="transmembrane region" description="Helical" evidence="2">
    <location>
        <begin position="495"/>
        <end position="515"/>
    </location>
</feature>
<feature type="transmembrane region" description="Helical" evidence="2">
    <location>
        <begin position="535"/>
        <end position="552"/>
    </location>
</feature>
<keyword evidence="2" id="KW-1133">Transmembrane helix</keyword>
<dbReference type="EMBL" id="JADNYJ010000105">
    <property type="protein sequence ID" value="KAF8884893.1"/>
    <property type="molecule type" value="Genomic_DNA"/>
</dbReference>
<protein>
    <submittedName>
        <fullName evidence="3">Uncharacterized protein</fullName>
    </submittedName>
</protein>
<keyword evidence="4" id="KW-1185">Reference proteome</keyword>
<feature type="region of interest" description="Disordered" evidence="1">
    <location>
        <begin position="187"/>
        <end position="235"/>
    </location>
</feature>
<feature type="transmembrane region" description="Helical" evidence="2">
    <location>
        <begin position="576"/>
        <end position="601"/>
    </location>
</feature>
<dbReference type="Proteomes" id="UP000724874">
    <property type="component" value="Unassembled WGS sequence"/>
</dbReference>
<evidence type="ECO:0000313" key="4">
    <source>
        <dbReference type="Proteomes" id="UP000724874"/>
    </source>
</evidence>
<evidence type="ECO:0000256" key="1">
    <source>
        <dbReference type="SAM" id="MobiDB-lite"/>
    </source>
</evidence>
<accession>A0A9P5TJF1</accession>
<reference evidence="3" key="1">
    <citation type="submission" date="2020-11" db="EMBL/GenBank/DDBJ databases">
        <authorList>
            <consortium name="DOE Joint Genome Institute"/>
            <person name="Ahrendt S."/>
            <person name="Riley R."/>
            <person name="Andreopoulos W."/>
            <person name="LaButti K."/>
            <person name="Pangilinan J."/>
            <person name="Ruiz-duenas F.J."/>
            <person name="Barrasa J.M."/>
            <person name="Sanchez-Garcia M."/>
            <person name="Camarero S."/>
            <person name="Miyauchi S."/>
            <person name="Serrano A."/>
            <person name="Linde D."/>
            <person name="Babiker R."/>
            <person name="Drula E."/>
            <person name="Ayuso-Fernandez I."/>
            <person name="Pacheco R."/>
            <person name="Padilla G."/>
            <person name="Ferreira P."/>
            <person name="Barriuso J."/>
            <person name="Kellner H."/>
            <person name="Castanera R."/>
            <person name="Alfaro M."/>
            <person name="Ramirez L."/>
            <person name="Pisabarro A.G."/>
            <person name="Kuo A."/>
            <person name="Tritt A."/>
            <person name="Lipzen A."/>
            <person name="He G."/>
            <person name="Yan M."/>
            <person name="Ng V."/>
            <person name="Cullen D."/>
            <person name="Martin F."/>
            <person name="Rosso M.-N."/>
            <person name="Henrissat B."/>
            <person name="Hibbett D."/>
            <person name="Martinez A.T."/>
            <person name="Grigoriev I.V."/>
        </authorList>
    </citation>
    <scope>NUCLEOTIDE SEQUENCE</scope>
    <source>
        <strain evidence="3">AH 44721</strain>
    </source>
</reference>
<feature type="compositionally biased region" description="Basic and acidic residues" evidence="1">
    <location>
        <begin position="203"/>
        <end position="218"/>
    </location>
</feature>
<keyword evidence="2" id="KW-0472">Membrane</keyword>
<comment type="caution">
    <text evidence="3">The sequence shown here is derived from an EMBL/GenBank/DDBJ whole genome shotgun (WGS) entry which is preliminary data.</text>
</comment>
<evidence type="ECO:0000256" key="2">
    <source>
        <dbReference type="SAM" id="Phobius"/>
    </source>
</evidence>
<sequence>MAAESRSASLIVMLRQYLLRLLHGGFLRHALAKWVKKLAFLGYFLSFRRVSLRAQRGKATAGTPPPDTPSSKAVGSTPSKERSALVRRPSESEGYLDISNGEIVSLDNAAFSLYPSSESDSLNRLSTSWGQLRLQPYTERRSETSGMRSASTYYHENVETTSREEMHNTFSNYFLLSQSASFTRLNHPRIKPIPPQCSRRYLRKQEQKEQKKAGEKSKTTATSNAERRPPPGWAVYTHPEGARYFCNKDKRIFTDADLYDHNIFKQTLEDISVIEEFISQNNITLPRNSDLVIDLFYSEKDQVIQTFYYYVHHASRSIFFLDIFEPDKSISRHISKSESNLRDEIEAQYWLHLQLFPHAAPISTSLIRELRDKTFYFIEEYTTSTSNSIYTLDELYKTLSLTDNFERNIGNESSGAVSLLARLMHSFALSKISLQESKKNSDLQIQDSESQVDQRTWFIRIASPLLLFAPDLYYQGQTIHALCVHRITTIIGSDWLEILLFATLLLIVNVVFLGIHLVDLDHTPPHRSPAQVSSYASAVLSIGSIILGLVFFRQTKLASRGVSVGIETRSRIGREILAIIHSLPYVLLMWSIIAFTLAFSFLCFQRSSKLNRILLGTFGGIVFVLVILSTASSWVLGHQHGPAFHATESCSKGAPQISRPAFPSKLPAPRAQLPNSPTEAINV</sequence>
<feature type="transmembrane region" description="Helical" evidence="2">
    <location>
        <begin position="613"/>
        <end position="636"/>
    </location>
</feature>
<feature type="region of interest" description="Disordered" evidence="1">
    <location>
        <begin position="55"/>
        <end position="92"/>
    </location>
</feature>
<name>A0A9P5TJF1_GYMJU</name>
<dbReference type="OrthoDB" id="2657661at2759"/>
<evidence type="ECO:0000313" key="3">
    <source>
        <dbReference type="EMBL" id="KAF8884893.1"/>
    </source>
</evidence>
<gene>
    <name evidence="3" type="ORF">CPB84DRAFT_1850522</name>
</gene>
<dbReference type="AlphaFoldDB" id="A0A9P5TJF1"/>
<proteinExistence type="predicted"/>
<feature type="compositionally biased region" description="Polar residues" evidence="1">
    <location>
        <begin position="69"/>
        <end position="78"/>
    </location>
</feature>
<feature type="compositionally biased region" description="Basic and acidic residues" evidence="1">
    <location>
        <begin position="79"/>
        <end position="91"/>
    </location>
</feature>
<keyword evidence="2" id="KW-0812">Transmembrane</keyword>